<evidence type="ECO:0000313" key="2">
    <source>
        <dbReference type="EMBL" id="THU73857.1"/>
    </source>
</evidence>
<keyword evidence="1" id="KW-0812">Transmembrane</keyword>
<keyword evidence="3" id="KW-1185">Reference proteome</keyword>
<dbReference type="AlphaFoldDB" id="A0A4S8KF44"/>
<dbReference type="InterPro" id="IPR020428">
    <property type="entry name" value="PFA-DSPs"/>
</dbReference>
<evidence type="ECO:0000256" key="1">
    <source>
        <dbReference type="SAM" id="Phobius"/>
    </source>
</evidence>
<dbReference type="EMBL" id="PYDT01000001">
    <property type="protein sequence ID" value="THU73857.1"/>
    <property type="molecule type" value="Genomic_DNA"/>
</dbReference>
<proteinExistence type="predicted"/>
<accession>A0A4S8KF44</accession>
<gene>
    <name evidence="2" type="ORF">C4D60_Mb04t27270</name>
</gene>
<dbReference type="Proteomes" id="UP000317650">
    <property type="component" value="Chromosome 4"/>
</dbReference>
<reference evidence="2 3" key="1">
    <citation type="journal article" date="2019" name="Nat. Plants">
        <title>Genome sequencing of Musa balbisiana reveals subgenome evolution and function divergence in polyploid bananas.</title>
        <authorList>
            <person name="Yao X."/>
        </authorList>
    </citation>
    <scope>NUCLEOTIDE SEQUENCE [LARGE SCALE GENOMIC DNA]</scope>
    <source>
        <strain evidence="3">cv. DH-PKW</strain>
        <tissue evidence="2">Leaves</tissue>
    </source>
</reference>
<dbReference type="STRING" id="52838.A0A4S8KF44"/>
<evidence type="ECO:0000313" key="3">
    <source>
        <dbReference type="Proteomes" id="UP000317650"/>
    </source>
</evidence>
<comment type="caution">
    <text evidence="2">The sequence shown here is derived from an EMBL/GenBank/DDBJ whole genome shotgun (WGS) entry which is preliminary data.</text>
</comment>
<protein>
    <submittedName>
        <fullName evidence="2">Uncharacterized protein</fullName>
    </submittedName>
</protein>
<name>A0A4S8KF44_MUSBA</name>
<organism evidence="2 3">
    <name type="scientific">Musa balbisiana</name>
    <name type="common">Banana</name>
    <dbReference type="NCBI Taxonomy" id="52838"/>
    <lineage>
        <taxon>Eukaryota</taxon>
        <taxon>Viridiplantae</taxon>
        <taxon>Streptophyta</taxon>
        <taxon>Embryophyta</taxon>
        <taxon>Tracheophyta</taxon>
        <taxon>Spermatophyta</taxon>
        <taxon>Magnoliopsida</taxon>
        <taxon>Liliopsida</taxon>
        <taxon>Zingiberales</taxon>
        <taxon>Musaceae</taxon>
        <taxon>Musa</taxon>
    </lineage>
</organism>
<dbReference type="PRINTS" id="PR01911">
    <property type="entry name" value="PFDSPHPHTASE"/>
</dbReference>
<keyword evidence="1" id="KW-1133">Transmembrane helix</keyword>
<sequence length="80" mass="9166">MDGVDGIIGRCLCPEPYPEANLEFLRENGIRLFQFGIENRKVLLLIVVLMVMLAVNSMLVFHAVAMRLQLEEWICHSSDF</sequence>
<feature type="transmembrane region" description="Helical" evidence="1">
    <location>
        <begin position="42"/>
        <end position="64"/>
    </location>
</feature>
<keyword evidence="1" id="KW-0472">Membrane</keyword>
<dbReference type="GO" id="GO:0016791">
    <property type="term" value="F:phosphatase activity"/>
    <property type="evidence" value="ECO:0007669"/>
    <property type="project" value="InterPro"/>
</dbReference>